<proteinExistence type="predicted"/>
<dbReference type="InterPro" id="IPR051531">
    <property type="entry name" value="N-acetyltransferase"/>
</dbReference>
<dbReference type="EMBL" id="JACXXJ020000005">
    <property type="protein sequence ID" value="MBF2716214.1"/>
    <property type="molecule type" value="Genomic_DNA"/>
</dbReference>
<evidence type="ECO:0000313" key="3">
    <source>
        <dbReference type="Proteomes" id="UP000655037"/>
    </source>
</evidence>
<protein>
    <submittedName>
        <fullName evidence="2">GNAT family N-acetyltransferase</fullName>
    </submittedName>
</protein>
<accession>A0AAE2RET7</accession>
<dbReference type="Pfam" id="PF13302">
    <property type="entry name" value="Acetyltransf_3"/>
    <property type="match status" value="1"/>
</dbReference>
<dbReference type="AlphaFoldDB" id="A0AAE2RET7"/>
<sequence length="181" mass="20308">MSATPPTSILTSRLALRAARPEHADAVFEAYTGSVEASRYLQRTTHASVERTRATMEAWGELNWLKMSRFVWTIFNNDETAIGLLLLFIESNTAEIHYGIGQSHWGQCLVTEAGIAVMDWIVNTSTLPEVTTCCAAEYHASLRALEKIGLERAAFLPASLFLSATNTRKDAWLYRWKRVAR</sequence>
<dbReference type="RefSeq" id="WP_194416872.1">
    <property type="nucleotide sequence ID" value="NZ_JACXXJ020000005.1"/>
</dbReference>
<dbReference type="InterPro" id="IPR016181">
    <property type="entry name" value="Acyl_CoA_acyltransferase"/>
</dbReference>
<dbReference type="PANTHER" id="PTHR43792">
    <property type="entry name" value="GNAT FAMILY, PUTATIVE (AFU_ORTHOLOGUE AFUA_3G00765)-RELATED-RELATED"/>
    <property type="match status" value="1"/>
</dbReference>
<dbReference type="InterPro" id="IPR000182">
    <property type="entry name" value="GNAT_dom"/>
</dbReference>
<gene>
    <name evidence="2" type="ORF">IEI95_018540</name>
</gene>
<reference evidence="2" key="1">
    <citation type="submission" date="2020-11" db="EMBL/GenBank/DDBJ databases">
        <title>Agrobacterium vitis strain K377 genome.</title>
        <authorList>
            <person name="Xi H."/>
        </authorList>
    </citation>
    <scope>NUCLEOTIDE SEQUENCE</scope>
    <source>
        <strain evidence="2">K377</strain>
    </source>
</reference>
<dbReference type="Gene3D" id="3.40.630.30">
    <property type="match status" value="1"/>
</dbReference>
<dbReference type="GO" id="GO:0016747">
    <property type="term" value="F:acyltransferase activity, transferring groups other than amino-acyl groups"/>
    <property type="evidence" value="ECO:0007669"/>
    <property type="project" value="InterPro"/>
</dbReference>
<organism evidence="2 3">
    <name type="scientific">Agrobacterium vitis</name>
    <name type="common">Rhizobium vitis</name>
    <dbReference type="NCBI Taxonomy" id="373"/>
    <lineage>
        <taxon>Bacteria</taxon>
        <taxon>Pseudomonadati</taxon>
        <taxon>Pseudomonadota</taxon>
        <taxon>Alphaproteobacteria</taxon>
        <taxon>Hyphomicrobiales</taxon>
        <taxon>Rhizobiaceae</taxon>
        <taxon>Rhizobium/Agrobacterium group</taxon>
        <taxon>Agrobacterium</taxon>
    </lineage>
</organism>
<evidence type="ECO:0000313" key="2">
    <source>
        <dbReference type="EMBL" id="MBF2716214.1"/>
    </source>
</evidence>
<dbReference type="SUPFAM" id="SSF55729">
    <property type="entry name" value="Acyl-CoA N-acyltransferases (Nat)"/>
    <property type="match status" value="1"/>
</dbReference>
<feature type="domain" description="N-acetyltransferase" evidence="1">
    <location>
        <begin position="13"/>
        <end position="150"/>
    </location>
</feature>
<dbReference type="Proteomes" id="UP000655037">
    <property type="component" value="Unassembled WGS sequence"/>
</dbReference>
<evidence type="ECO:0000259" key="1">
    <source>
        <dbReference type="Pfam" id="PF13302"/>
    </source>
</evidence>
<name>A0AAE2RET7_AGRVI</name>
<comment type="caution">
    <text evidence="2">The sequence shown here is derived from an EMBL/GenBank/DDBJ whole genome shotgun (WGS) entry which is preliminary data.</text>
</comment>
<dbReference type="PANTHER" id="PTHR43792:SF1">
    <property type="entry name" value="N-ACETYLTRANSFERASE DOMAIN-CONTAINING PROTEIN"/>
    <property type="match status" value="1"/>
</dbReference>